<accession>A0A5M6CGW5</accession>
<evidence type="ECO:0000256" key="3">
    <source>
        <dbReference type="SAM" id="Phobius"/>
    </source>
</evidence>
<organism evidence="4 5">
    <name type="scientific">Taibaiella lutea</name>
    <dbReference type="NCBI Taxonomy" id="2608001"/>
    <lineage>
        <taxon>Bacteria</taxon>
        <taxon>Pseudomonadati</taxon>
        <taxon>Bacteroidota</taxon>
        <taxon>Chitinophagia</taxon>
        <taxon>Chitinophagales</taxon>
        <taxon>Chitinophagaceae</taxon>
        <taxon>Taibaiella</taxon>
    </lineage>
</organism>
<feature type="compositionally biased region" description="Basic and acidic residues" evidence="2">
    <location>
        <begin position="1343"/>
        <end position="1359"/>
    </location>
</feature>
<feature type="transmembrane region" description="Helical" evidence="3">
    <location>
        <begin position="695"/>
        <end position="718"/>
    </location>
</feature>
<comment type="caution">
    <text evidence="4">The sequence shown here is derived from an EMBL/GenBank/DDBJ whole genome shotgun (WGS) entry which is preliminary data.</text>
</comment>
<gene>
    <name evidence="4" type="ORF">F0919_17900</name>
</gene>
<feature type="coiled-coil region" evidence="1">
    <location>
        <begin position="191"/>
        <end position="218"/>
    </location>
</feature>
<evidence type="ECO:0000313" key="5">
    <source>
        <dbReference type="Proteomes" id="UP000323632"/>
    </source>
</evidence>
<evidence type="ECO:0008006" key="6">
    <source>
        <dbReference type="Google" id="ProtNLM"/>
    </source>
</evidence>
<keyword evidence="3" id="KW-1133">Transmembrane helix</keyword>
<protein>
    <recommendedName>
        <fullName evidence="6">Phage tail tape measure protein</fullName>
    </recommendedName>
</protein>
<keyword evidence="3" id="KW-0812">Transmembrane</keyword>
<proteinExistence type="predicted"/>
<feature type="transmembrane region" description="Helical" evidence="3">
    <location>
        <begin position="649"/>
        <end position="675"/>
    </location>
</feature>
<keyword evidence="1" id="KW-0175">Coiled coil</keyword>
<dbReference type="EMBL" id="VWSH01000004">
    <property type="protein sequence ID" value="KAA5532655.1"/>
    <property type="molecule type" value="Genomic_DNA"/>
</dbReference>
<dbReference type="Proteomes" id="UP000323632">
    <property type="component" value="Unassembled WGS sequence"/>
</dbReference>
<feature type="region of interest" description="Disordered" evidence="2">
    <location>
        <begin position="1335"/>
        <end position="1359"/>
    </location>
</feature>
<keyword evidence="3" id="KW-0472">Membrane</keyword>
<evidence type="ECO:0000256" key="1">
    <source>
        <dbReference type="SAM" id="Coils"/>
    </source>
</evidence>
<keyword evidence="5" id="KW-1185">Reference proteome</keyword>
<name>A0A5M6CGW5_9BACT</name>
<dbReference type="RefSeq" id="WP_150034213.1">
    <property type="nucleotide sequence ID" value="NZ_VWSH01000004.1"/>
</dbReference>
<evidence type="ECO:0000313" key="4">
    <source>
        <dbReference type="EMBL" id="KAA5532655.1"/>
    </source>
</evidence>
<sequence>MAGEKITKIYDLQELGGEHVIATLEQINLEFAQIKRSKQALNKETIKASFDGDTEAVNKLKGQFEELRVQELQLKVQRQELINQGKQAQLIRQQELSQQKQITNGNAAVSGSYYEISQRYRELSQIAKSVIPLNDKLQVTQAQNELRVLKTQLDNFNRSLSPDGTLVGEYKTGILNAFRDAGLTDLIQNQLTQAKTKARDLNTEFEKLRTELRAVQSTGQGSLDTLERQLLENRAAAGQLNTQIVSLEQGIRGTGVGTQIVDGLKASFRDLGKQVAQVAIGYIGIQAALSGIRKETGIAKELSDQTTNLEIELGKVKGGADELVKSLADIDTRTKLTGLEEIANIAAKAGVSEENLAGVAESIDKIKIAFGKDFGDVEKGTEDLVKLINVFLGTEAVNGDNLLRTGNAVRTLANESIASVPFLNDFATRMAGLRGISDITLPSVLGLASGFEQFGQSAEVSSTALVKIIPKLATDTKKYGEIAGLTQKQFSTLLNSRPEEALLKVAEGLTKGKTGIEEISQAFADSELGKGRVTSVLGVLSKNADAFRKSIDTANVSFQNTSNIEDAFAAKNNNLSASLDKLSKAFADAANSKAFQLTLLAISSLVLLFINNLPTVISLVTLWAAGWAVANKELVLQYSRLALLNAQLLISRIALGALTIAQTAYTAVMGFFSGATNIATTATNLFRAALVSLPFGWILAIIGAVTAGFVALGTAVFASTNKLKDNYRASQLNGEIQTEVAQATAGTTAKINALTSVIKDNNISLAARKIALQQLIAIAPEYLGNLKLENIKTAEGIKVINDYVKALENKAKAQAIDNGLTKSREKLLDAQKNEARAATDPDFAKEEYRKQASNPFFSSVIDAVKFGTLNSEQAYIKYYYQQLQKEAQKDIDFFTKAIGGQIVDSAKKISDDSKNGAKQTVGELENELKDLIKSLEDSYALIALTDKNAQDSNIKQRQIYQKELDDLNAKKNGKPEKEKTYNGAKLTGETKDSLKEIETETDLLKAELEKRKTLGTISEFDYYTELNKITQDGITKKLAIIKEGNAEEKKQRAELMLQAVLAEKDKNQKLYDLGEKSAQQTLQSANRNADNKLKLVTESVNSTELQKSEAQLQYDNDALKAQIDFNVSLNTLEAKYGVKSLENAQKRWDELKKLETKILNDRLENNKKIYDTTFEAIDKGTTSSANQEDTSFANAKTELFNQQFATEEARKEAFEDLERKHQAKILQIQRASIYSKLIETEKLHTAGVINEKDYNSQVEGLNKELAENSAAISQNNLDTILDGWDDFRNALGKITSAIEAANQSILKPLFDLQKQKIENAQEQTNKEQDAQKEQELNLATSEQQKEEIEKKYDAKRAASDKKYSEEKKKIALKELAVDSALAAVRSLLSLPNYAQVAINLGLVAASYALQRAKIESTKFEKGGKLKSTLSYGGIFDGPSHVNGGIPISNKEVEGKEGYVINKNSMSSGKRMTVTGTPAQISSAANVAGGGVDFAPGATRFMYDYGGSLGMNLKAPVIMPRQYLNTAAAQDNSEVLATLKAQADAITAMSSQILTLQVQLNPNAVTNYQDKKSKAVKLATL</sequence>
<evidence type="ECO:0000256" key="2">
    <source>
        <dbReference type="SAM" id="MobiDB-lite"/>
    </source>
</evidence>
<reference evidence="4 5" key="1">
    <citation type="submission" date="2019-09" db="EMBL/GenBank/DDBJ databases">
        <title>Genome sequence and assembly of Taibaiella sp.</title>
        <authorList>
            <person name="Chhetri G."/>
        </authorList>
    </citation>
    <scope>NUCLEOTIDE SEQUENCE [LARGE SCALE GENOMIC DNA]</scope>
    <source>
        <strain evidence="4 5">KVB11</strain>
    </source>
</reference>